<comment type="catalytic activity">
    <reaction evidence="7">
        <text>a lipid X + a UDP-2-N,3-O-bis[(3R)-3-hydroxyacyl]-alpha-D-glucosamine = a lipid A disaccharide + UDP + H(+)</text>
        <dbReference type="Rhea" id="RHEA:67828"/>
        <dbReference type="ChEBI" id="CHEBI:15378"/>
        <dbReference type="ChEBI" id="CHEBI:58223"/>
        <dbReference type="ChEBI" id="CHEBI:137748"/>
        <dbReference type="ChEBI" id="CHEBI:176338"/>
        <dbReference type="ChEBI" id="CHEBI:176343"/>
        <dbReference type="EC" id="2.4.1.182"/>
    </reaction>
</comment>
<evidence type="ECO:0000256" key="4">
    <source>
        <dbReference type="ARBA" id="ARBA00022676"/>
    </source>
</evidence>
<feature type="non-terminal residue" evidence="8">
    <location>
        <position position="88"/>
    </location>
</feature>
<reference evidence="8" key="1">
    <citation type="submission" date="2018-05" db="EMBL/GenBank/DDBJ databases">
        <authorList>
            <person name="Lanie J.A."/>
            <person name="Ng W.-L."/>
            <person name="Kazmierczak K.M."/>
            <person name="Andrzejewski T.M."/>
            <person name="Davidsen T.M."/>
            <person name="Wayne K.J."/>
            <person name="Tettelin H."/>
            <person name="Glass J.I."/>
            <person name="Rusch D."/>
            <person name="Podicherti R."/>
            <person name="Tsui H.-C.T."/>
            <person name="Winkler M.E."/>
        </authorList>
    </citation>
    <scope>NUCLEOTIDE SEQUENCE</scope>
</reference>
<proteinExistence type="predicted"/>
<dbReference type="AlphaFoldDB" id="A0A382S4W9"/>
<evidence type="ECO:0000256" key="5">
    <source>
        <dbReference type="ARBA" id="ARBA00022679"/>
    </source>
</evidence>
<gene>
    <name evidence="8" type="ORF">METZ01_LOCUS357744</name>
</gene>
<dbReference type="PANTHER" id="PTHR30372:SF4">
    <property type="entry name" value="LIPID-A-DISACCHARIDE SYNTHASE, MITOCHONDRIAL-RELATED"/>
    <property type="match status" value="1"/>
</dbReference>
<keyword evidence="4" id="KW-0328">Glycosyltransferase</keyword>
<dbReference type="InterPro" id="IPR003835">
    <property type="entry name" value="Glyco_trans_19"/>
</dbReference>
<keyword evidence="3" id="KW-0441">Lipid A biosynthesis</keyword>
<dbReference type="Pfam" id="PF02684">
    <property type="entry name" value="LpxB"/>
    <property type="match status" value="1"/>
</dbReference>
<dbReference type="PANTHER" id="PTHR30372">
    <property type="entry name" value="LIPID-A-DISACCHARIDE SYNTHASE"/>
    <property type="match status" value="1"/>
</dbReference>
<name>A0A382S4W9_9ZZZZ</name>
<evidence type="ECO:0000313" key="8">
    <source>
        <dbReference type="EMBL" id="SVD04890.1"/>
    </source>
</evidence>
<dbReference type="GO" id="GO:0005543">
    <property type="term" value="F:phospholipid binding"/>
    <property type="evidence" value="ECO:0007669"/>
    <property type="project" value="TreeGrafter"/>
</dbReference>
<keyword evidence="6" id="KW-0443">Lipid metabolism</keyword>
<dbReference type="GO" id="GO:0016020">
    <property type="term" value="C:membrane"/>
    <property type="evidence" value="ECO:0007669"/>
    <property type="project" value="GOC"/>
</dbReference>
<evidence type="ECO:0000256" key="3">
    <source>
        <dbReference type="ARBA" id="ARBA00022556"/>
    </source>
</evidence>
<dbReference type="GO" id="GO:0008915">
    <property type="term" value="F:lipid-A-disaccharide synthase activity"/>
    <property type="evidence" value="ECO:0007669"/>
    <property type="project" value="UniProtKB-EC"/>
</dbReference>
<sequence length="88" mass="9555">MLMAGEASGDTLASELLEALRAEQGELDAFGAGGVQMKKAGVDLTIDLTAHAVVGIWEAIRHYGKFRCFFNTLLDLAMERRPDTIICI</sequence>
<dbReference type="EC" id="2.4.1.182" evidence="1"/>
<evidence type="ECO:0000256" key="1">
    <source>
        <dbReference type="ARBA" id="ARBA00012687"/>
    </source>
</evidence>
<keyword evidence="2" id="KW-0444">Lipid biosynthesis</keyword>
<evidence type="ECO:0000256" key="6">
    <source>
        <dbReference type="ARBA" id="ARBA00023098"/>
    </source>
</evidence>
<accession>A0A382S4W9</accession>
<protein>
    <recommendedName>
        <fullName evidence="1">lipid-A-disaccharide synthase</fullName>
        <ecNumber evidence="1">2.4.1.182</ecNumber>
    </recommendedName>
</protein>
<evidence type="ECO:0000256" key="2">
    <source>
        <dbReference type="ARBA" id="ARBA00022516"/>
    </source>
</evidence>
<dbReference type="GO" id="GO:0009245">
    <property type="term" value="P:lipid A biosynthetic process"/>
    <property type="evidence" value="ECO:0007669"/>
    <property type="project" value="UniProtKB-KW"/>
</dbReference>
<keyword evidence="5" id="KW-0808">Transferase</keyword>
<evidence type="ECO:0000256" key="7">
    <source>
        <dbReference type="ARBA" id="ARBA00048975"/>
    </source>
</evidence>
<dbReference type="EMBL" id="UINC01126420">
    <property type="protein sequence ID" value="SVD04890.1"/>
    <property type="molecule type" value="Genomic_DNA"/>
</dbReference>
<organism evidence="8">
    <name type="scientific">marine metagenome</name>
    <dbReference type="NCBI Taxonomy" id="408172"/>
    <lineage>
        <taxon>unclassified sequences</taxon>
        <taxon>metagenomes</taxon>
        <taxon>ecological metagenomes</taxon>
    </lineage>
</organism>